<sequence>MDGLRPDQVDDGERGGATGVEMALLWIVLIMLILAVVQVALIFYAGQLALTGAQDGLRSGRAYLSESTTAAARRDAEAFLARAGGTVLTDVVVSASLDDSGGILRVRVTGSALSLVPGVPVAINREAVGGVERATP</sequence>
<dbReference type="KEGG" id="ppel:H6H00_28040"/>
<keyword evidence="1" id="KW-0472">Membrane</keyword>
<gene>
    <name evidence="3" type="ORF">H6H00_28040</name>
</gene>
<evidence type="ECO:0000256" key="1">
    <source>
        <dbReference type="SAM" id="Phobius"/>
    </source>
</evidence>
<evidence type="ECO:0000313" key="3">
    <source>
        <dbReference type="EMBL" id="QNG51900.1"/>
    </source>
</evidence>
<dbReference type="InterPro" id="IPR012495">
    <property type="entry name" value="TadE-like_dom"/>
</dbReference>
<proteinExistence type="predicted"/>
<accession>A0A7G7MGI9</accession>
<evidence type="ECO:0000313" key="4">
    <source>
        <dbReference type="Proteomes" id="UP000515728"/>
    </source>
</evidence>
<dbReference type="EMBL" id="CP060131">
    <property type="protein sequence ID" value="QNG51900.1"/>
    <property type="molecule type" value="Genomic_DNA"/>
</dbReference>
<dbReference type="Proteomes" id="UP000515728">
    <property type="component" value="Chromosome"/>
</dbReference>
<reference evidence="3 4" key="1">
    <citation type="submission" date="2020-08" db="EMBL/GenBank/DDBJ databases">
        <authorList>
            <person name="Mo P."/>
        </authorList>
    </citation>
    <scope>NUCLEOTIDE SEQUENCE [LARGE SCALE GENOMIC DNA]</scope>
    <source>
        <strain evidence="3 4">CGMCC 4.1532</strain>
    </source>
</reference>
<keyword evidence="1" id="KW-0812">Transmembrane</keyword>
<organism evidence="3 4">
    <name type="scientific">Pseudonocardia petroleophila</name>
    <dbReference type="NCBI Taxonomy" id="37331"/>
    <lineage>
        <taxon>Bacteria</taxon>
        <taxon>Bacillati</taxon>
        <taxon>Actinomycetota</taxon>
        <taxon>Actinomycetes</taxon>
        <taxon>Pseudonocardiales</taxon>
        <taxon>Pseudonocardiaceae</taxon>
        <taxon>Pseudonocardia</taxon>
    </lineage>
</organism>
<feature type="transmembrane region" description="Helical" evidence="1">
    <location>
        <begin position="23"/>
        <end position="44"/>
    </location>
</feature>
<evidence type="ECO:0000259" key="2">
    <source>
        <dbReference type="Pfam" id="PF07811"/>
    </source>
</evidence>
<keyword evidence="4" id="KW-1185">Reference proteome</keyword>
<keyword evidence="1" id="KW-1133">Transmembrane helix</keyword>
<dbReference type="Pfam" id="PF07811">
    <property type="entry name" value="TadE"/>
    <property type="match status" value="1"/>
</dbReference>
<protein>
    <submittedName>
        <fullName evidence="3">Pilus assembly protein</fullName>
    </submittedName>
</protein>
<dbReference type="AlphaFoldDB" id="A0A7G7MGI9"/>
<feature type="domain" description="TadE-like" evidence="2">
    <location>
        <begin position="16"/>
        <end position="58"/>
    </location>
</feature>
<dbReference type="RefSeq" id="WP_185718652.1">
    <property type="nucleotide sequence ID" value="NZ_BAAAWI010000001.1"/>
</dbReference>
<name>A0A7G7MGI9_9PSEU</name>